<dbReference type="PANTHER" id="PTHR43071:SF1">
    <property type="entry name" value="2-AMINO-4-HYDROXY-6-HYDROXYMETHYLDIHYDROPTERIDINE PYROPHOSPHOKINASE"/>
    <property type="match status" value="1"/>
</dbReference>
<dbReference type="PANTHER" id="PTHR43071">
    <property type="entry name" value="2-AMINO-4-HYDROXY-6-HYDROXYMETHYLDIHYDROPTERIDINE PYROPHOSPHOKINASE"/>
    <property type="match status" value="1"/>
</dbReference>
<comment type="function">
    <text evidence="10">Catalyzes the transfer of pyrophosphate from adenosine triphosphate (ATP) to 6-hydroxymethyl-7,8-dihydropterin, an enzymatic step in folate biosynthesis pathway.</text>
</comment>
<comment type="similarity">
    <text evidence="2">Belongs to the HPPK family.</text>
</comment>
<dbReference type="RefSeq" id="WP_111570090.1">
    <property type="nucleotide sequence ID" value="NZ_PIPK01000011.1"/>
</dbReference>
<evidence type="ECO:0000256" key="3">
    <source>
        <dbReference type="ARBA" id="ARBA00013253"/>
    </source>
</evidence>
<evidence type="ECO:0000313" key="14">
    <source>
        <dbReference type="EMBL" id="RAJ94975.1"/>
    </source>
</evidence>
<gene>
    <name evidence="15" type="primary">folK</name>
    <name evidence="14" type="ORF">B0I24_11261</name>
    <name evidence="15" type="ORF">CWE07_11400</name>
</gene>
<dbReference type="EMBL" id="QLMD01000012">
    <property type="protein sequence ID" value="RAJ94975.1"/>
    <property type="molecule type" value="Genomic_DNA"/>
</dbReference>
<sequence>MARVYLGLGANLANPLAQIHAGFLHLQKHPALNVRACSSLYASKPMGPQDQPDYVNAVVGLDTQLPADALLDILQGFEQEAGRVRLRHWGERTLDIDILLYGDVVMDTPCLTLPHPGIETREFVLIPLAEIAPDLQLPNGKQIWTLAAQIERNGLDIIAPAVTMQP</sequence>
<keyword evidence="9" id="KW-0289">Folate biosynthesis</keyword>
<evidence type="ECO:0000256" key="5">
    <source>
        <dbReference type="ARBA" id="ARBA00022679"/>
    </source>
</evidence>
<dbReference type="EMBL" id="PIPK01000011">
    <property type="protein sequence ID" value="RUO22181.1"/>
    <property type="molecule type" value="Genomic_DNA"/>
</dbReference>
<evidence type="ECO:0000256" key="1">
    <source>
        <dbReference type="ARBA" id="ARBA00005051"/>
    </source>
</evidence>
<dbReference type="Proteomes" id="UP000287865">
    <property type="component" value="Unassembled WGS sequence"/>
</dbReference>
<evidence type="ECO:0000256" key="6">
    <source>
        <dbReference type="ARBA" id="ARBA00022741"/>
    </source>
</evidence>
<dbReference type="PROSITE" id="PS00794">
    <property type="entry name" value="HPPK"/>
    <property type="match status" value="1"/>
</dbReference>
<dbReference type="InterPro" id="IPR035907">
    <property type="entry name" value="Hppk_sf"/>
</dbReference>
<evidence type="ECO:0000256" key="2">
    <source>
        <dbReference type="ARBA" id="ARBA00005810"/>
    </source>
</evidence>
<evidence type="ECO:0000259" key="13">
    <source>
        <dbReference type="PROSITE" id="PS00794"/>
    </source>
</evidence>
<dbReference type="Proteomes" id="UP000249203">
    <property type="component" value="Unassembled WGS sequence"/>
</dbReference>
<proteinExistence type="inferred from homology"/>
<accession>A0A327WR03</accession>
<evidence type="ECO:0000313" key="17">
    <source>
        <dbReference type="Proteomes" id="UP000287865"/>
    </source>
</evidence>
<dbReference type="GO" id="GO:0016301">
    <property type="term" value="F:kinase activity"/>
    <property type="evidence" value="ECO:0007669"/>
    <property type="project" value="UniProtKB-KW"/>
</dbReference>
<evidence type="ECO:0000313" key="16">
    <source>
        <dbReference type="Proteomes" id="UP000249203"/>
    </source>
</evidence>
<dbReference type="AlphaFoldDB" id="A0A327WR03"/>
<dbReference type="NCBIfam" id="TIGR01498">
    <property type="entry name" value="folK"/>
    <property type="match status" value="1"/>
</dbReference>
<evidence type="ECO:0000256" key="4">
    <source>
        <dbReference type="ARBA" id="ARBA00016218"/>
    </source>
</evidence>
<keyword evidence="17" id="KW-1185">Reference proteome</keyword>
<dbReference type="Pfam" id="PF01288">
    <property type="entry name" value="HPPK"/>
    <property type="match status" value="1"/>
</dbReference>
<keyword evidence="6" id="KW-0547">Nucleotide-binding</keyword>
<protein>
    <recommendedName>
        <fullName evidence="4">2-amino-4-hydroxy-6-hydroxymethyldihydropteridine pyrophosphokinase</fullName>
        <ecNumber evidence="3">2.7.6.3</ecNumber>
    </recommendedName>
    <alternativeName>
        <fullName evidence="11">6-hydroxymethyl-7,8-dihydropterin pyrophosphokinase</fullName>
    </alternativeName>
    <alternativeName>
        <fullName evidence="12">7,8-dihydro-6-hydroxymethylpterin-pyrophosphokinase</fullName>
    </alternativeName>
</protein>
<keyword evidence="7 14" id="KW-0418">Kinase</keyword>
<reference evidence="15 17" key="1">
    <citation type="journal article" date="2018" name="Front. Microbiol.">
        <title>Genome-Based Analysis Reveals the Taxonomy and Diversity of the Family Idiomarinaceae.</title>
        <authorList>
            <person name="Liu Y."/>
            <person name="Lai Q."/>
            <person name="Shao Z."/>
        </authorList>
    </citation>
    <scope>NUCLEOTIDE SEQUENCE [LARGE SCALE GENOMIC DNA]</scope>
    <source>
        <strain evidence="15 17">CF12-14</strain>
    </source>
</reference>
<evidence type="ECO:0000256" key="10">
    <source>
        <dbReference type="ARBA" id="ARBA00029409"/>
    </source>
</evidence>
<comment type="caution">
    <text evidence="14">The sequence shown here is derived from an EMBL/GenBank/DDBJ whole genome shotgun (WGS) entry which is preliminary data.</text>
</comment>
<feature type="domain" description="7,8-dihydro-6-hydroxymethylpterin-pyrophosphokinase" evidence="13">
    <location>
        <begin position="88"/>
        <end position="99"/>
    </location>
</feature>
<dbReference type="InterPro" id="IPR000550">
    <property type="entry name" value="Hppk"/>
</dbReference>
<evidence type="ECO:0000256" key="12">
    <source>
        <dbReference type="ARBA" id="ARBA00033413"/>
    </source>
</evidence>
<dbReference type="Gene3D" id="3.30.70.560">
    <property type="entry name" value="7,8-Dihydro-6-hydroxymethylpterin-pyrophosphokinase HPPK"/>
    <property type="match status" value="1"/>
</dbReference>
<evidence type="ECO:0000256" key="8">
    <source>
        <dbReference type="ARBA" id="ARBA00022840"/>
    </source>
</evidence>
<evidence type="ECO:0000256" key="11">
    <source>
        <dbReference type="ARBA" id="ARBA00029766"/>
    </source>
</evidence>
<evidence type="ECO:0000256" key="9">
    <source>
        <dbReference type="ARBA" id="ARBA00022909"/>
    </source>
</evidence>
<dbReference type="OrthoDB" id="9808041at2"/>
<dbReference type="GO" id="GO:0046656">
    <property type="term" value="P:folic acid biosynthetic process"/>
    <property type="evidence" value="ECO:0007669"/>
    <property type="project" value="UniProtKB-KW"/>
</dbReference>
<dbReference type="EC" id="2.7.6.3" evidence="3"/>
<dbReference type="GO" id="GO:0003848">
    <property type="term" value="F:2-amino-4-hydroxy-6-hydroxymethyldihydropteridine diphosphokinase activity"/>
    <property type="evidence" value="ECO:0007669"/>
    <property type="project" value="UniProtKB-EC"/>
</dbReference>
<dbReference type="GO" id="GO:0046654">
    <property type="term" value="P:tetrahydrofolate biosynthetic process"/>
    <property type="evidence" value="ECO:0007669"/>
    <property type="project" value="UniProtKB-UniPathway"/>
</dbReference>
<evidence type="ECO:0000313" key="15">
    <source>
        <dbReference type="EMBL" id="RUO22181.1"/>
    </source>
</evidence>
<reference evidence="14 16" key="2">
    <citation type="submission" date="2018-06" db="EMBL/GenBank/DDBJ databases">
        <title>Genomic Encyclopedia of Type Strains, Phase III (KMG-III): the genomes of soil and plant-associated and newly described type strains.</title>
        <authorList>
            <person name="Whitman W."/>
        </authorList>
    </citation>
    <scope>NUCLEOTIDE SEQUENCE [LARGE SCALE GENOMIC DNA]</scope>
    <source>
        <strain evidence="14 16">CGMCC 1.15366</strain>
    </source>
</reference>
<evidence type="ECO:0000256" key="7">
    <source>
        <dbReference type="ARBA" id="ARBA00022777"/>
    </source>
</evidence>
<comment type="pathway">
    <text evidence="1">Cofactor biosynthesis; tetrahydrofolate biosynthesis; 2-amino-4-hydroxy-6-hydroxymethyl-7,8-dihydropteridine diphosphate from 7,8-dihydroneopterin triphosphate: step 4/4.</text>
</comment>
<organism evidence="14 16">
    <name type="scientific">Aliidiomarina maris</name>
    <dbReference type="NCBI Taxonomy" id="531312"/>
    <lineage>
        <taxon>Bacteria</taxon>
        <taxon>Pseudomonadati</taxon>
        <taxon>Pseudomonadota</taxon>
        <taxon>Gammaproteobacteria</taxon>
        <taxon>Alteromonadales</taxon>
        <taxon>Idiomarinaceae</taxon>
        <taxon>Aliidiomarina</taxon>
    </lineage>
</organism>
<keyword evidence="8" id="KW-0067">ATP-binding</keyword>
<keyword evidence="5" id="KW-0808">Transferase</keyword>
<dbReference type="UniPathway" id="UPA00077">
    <property type="reaction ID" value="UER00155"/>
</dbReference>
<dbReference type="GO" id="GO:0005524">
    <property type="term" value="F:ATP binding"/>
    <property type="evidence" value="ECO:0007669"/>
    <property type="project" value="UniProtKB-KW"/>
</dbReference>
<name>A0A327WR03_9GAMM</name>
<dbReference type="CDD" id="cd00483">
    <property type="entry name" value="HPPK"/>
    <property type="match status" value="1"/>
</dbReference>
<dbReference type="SUPFAM" id="SSF55083">
    <property type="entry name" value="6-hydroxymethyl-7,8-dihydropterin pyrophosphokinase, HPPK"/>
    <property type="match status" value="1"/>
</dbReference>